<dbReference type="SMART" id="SM00822">
    <property type="entry name" value="PKS_KR"/>
    <property type="match status" value="1"/>
</dbReference>
<dbReference type="PROSITE" id="PS00061">
    <property type="entry name" value="ADH_SHORT"/>
    <property type="match status" value="1"/>
</dbReference>
<evidence type="ECO:0000313" key="5">
    <source>
        <dbReference type="EMBL" id="MBD2862558.1"/>
    </source>
</evidence>
<evidence type="ECO:0000259" key="4">
    <source>
        <dbReference type="SMART" id="SM00822"/>
    </source>
</evidence>
<accession>A0A927C714</accession>
<name>A0A927C714_9BACL</name>
<dbReference type="PRINTS" id="PR00081">
    <property type="entry name" value="GDHRDH"/>
</dbReference>
<proteinExistence type="inferred from homology"/>
<dbReference type="SUPFAM" id="SSF51735">
    <property type="entry name" value="NAD(P)-binding Rossmann-fold domains"/>
    <property type="match status" value="1"/>
</dbReference>
<dbReference type="InterPro" id="IPR057326">
    <property type="entry name" value="KR_dom"/>
</dbReference>
<evidence type="ECO:0000256" key="3">
    <source>
        <dbReference type="ARBA" id="ARBA00023027"/>
    </source>
</evidence>
<dbReference type="Pfam" id="PF13561">
    <property type="entry name" value="adh_short_C2"/>
    <property type="match status" value="1"/>
</dbReference>
<reference evidence="5" key="1">
    <citation type="submission" date="2020-09" db="EMBL/GenBank/DDBJ databases">
        <title>A novel bacterium of genus Paenibacillus, isolated from South China Sea.</title>
        <authorList>
            <person name="Huang H."/>
            <person name="Mo K."/>
            <person name="Hu Y."/>
        </authorList>
    </citation>
    <scope>NUCLEOTIDE SEQUENCE</scope>
    <source>
        <strain evidence="5">IB182363</strain>
    </source>
</reference>
<dbReference type="Gene3D" id="3.40.50.720">
    <property type="entry name" value="NAD(P)-binding Rossmann-like Domain"/>
    <property type="match status" value="1"/>
</dbReference>
<dbReference type="InterPro" id="IPR002347">
    <property type="entry name" value="SDR_fam"/>
</dbReference>
<evidence type="ECO:0000313" key="6">
    <source>
        <dbReference type="Proteomes" id="UP000639396"/>
    </source>
</evidence>
<dbReference type="InterPro" id="IPR036291">
    <property type="entry name" value="NAD(P)-bd_dom_sf"/>
</dbReference>
<dbReference type="InterPro" id="IPR020904">
    <property type="entry name" value="Sc_DH/Rdtase_CS"/>
</dbReference>
<dbReference type="GO" id="GO:0016491">
    <property type="term" value="F:oxidoreductase activity"/>
    <property type="evidence" value="ECO:0007669"/>
    <property type="project" value="UniProtKB-KW"/>
</dbReference>
<evidence type="ECO:0000256" key="2">
    <source>
        <dbReference type="ARBA" id="ARBA00023002"/>
    </source>
</evidence>
<dbReference type="PANTHER" id="PTHR24321">
    <property type="entry name" value="DEHYDROGENASES, SHORT CHAIN"/>
    <property type="match status" value="1"/>
</dbReference>
<dbReference type="Proteomes" id="UP000639396">
    <property type="component" value="Unassembled WGS sequence"/>
</dbReference>
<feature type="domain" description="Ketoreductase" evidence="4">
    <location>
        <begin position="7"/>
        <end position="189"/>
    </location>
</feature>
<dbReference type="FunFam" id="3.40.50.720:FF:000084">
    <property type="entry name" value="Short-chain dehydrogenase reductase"/>
    <property type="match status" value="1"/>
</dbReference>
<dbReference type="RefSeq" id="WP_190927570.1">
    <property type="nucleotide sequence ID" value="NZ_JACXJA010000013.1"/>
</dbReference>
<keyword evidence="3" id="KW-0520">NAD</keyword>
<dbReference type="PRINTS" id="PR00080">
    <property type="entry name" value="SDRFAMILY"/>
</dbReference>
<dbReference type="CDD" id="cd05233">
    <property type="entry name" value="SDR_c"/>
    <property type="match status" value="1"/>
</dbReference>
<dbReference type="GO" id="GO:0008206">
    <property type="term" value="P:bile acid metabolic process"/>
    <property type="evidence" value="ECO:0007669"/>
    <property type="project" value="UniProtKB-ARBA"/>
</dbReference>
<keyword evidence="2" id="KW-0560">Oxidoreductase</keyword>
<dbReference type="PANTHER" id="PTHR24321:SF8">
    <property type="entry name" value="ESTRADIOL 17-BETA-DEHYDROGENASE 8-RELATED"/>
    <property type="match status" value="1"/>
</dbReference>
<comment type="caution">
    <text evidence="5">The sequence shown here is derived from an EMBL/GenBank/DDBJ whole genome shotgun (WGS) entry which is preliminary data.</text>
</comment>
<gene>
    <name evidence="5" type="ORF">IDH45_11240</name>
</gene>
<keyword evidence="6" id="KW-1185">Reference proteome</keyword>
<evidence type="ECO:0000256" key="1">
    <source>
        <dbReference type="ARBA" id="ARBA00006484"/>
    </source>
</evidence>
<comment type="similarity">
    <text evidence="1">Belongs to the short-chain dehydrogenases/reductases (SDR) family.</text>
</comment>
<protein>
    <submittedName>
        <fullName evidence="5">SDR family oxidoreductase</fullName>
    </submittedName>
</protein>
<dbReference type="AlphaFoldDB" id="A0A927C714"/>
<organism evidence="5 6">
    <name type="scientific">Paenibacillus oceani</name>
    <dbReference type="NCBI Taxonomy" id="2772510"/>
    <lineage>
        <taxon>Bacteria</taxon>
        <taxon>Bacillati</taxon>
        <taxon>Bacillota</taxon>
        <taxon>Bacilli</taxon>
        <taxon>Bacillales</taxon>
        <taxon>Paenibacillaceae</taxon>
        <taxon>Paenibacillus</taxon>
    </lineage>
</organism>
<dbReference type="EMBL" id="JACXJA010000013">
    <property type="protein sequence ID" value="MBD2862558.1"/>
    <property type="molecule type" value="Genomic_DNA"/>
</dbReference>
<sequence length="260" mass="27697">MERFKEKTVIITGGATGIGYATARRFAVEGAHVVIAGPHPTAGEKAMQGLSDLGGNHLFIKTDVTREEEVRLLMEQTIESTGRIDVLVNNAAIFYESGYLFETTSRWRKVFDVIVEGAYLCTRYGAGAMIAHGNGIGGAIVNVSSINSSRALDKSSHYNAAKGALDQLTRCTALELSPYGIRVNGVAPGFVDAGLAVVGGIDELQTENFQSQYVEQRKIPLARPGRADEIAEVIAFLASAQASYIQGAIIPVDGGLSVTF</sequence>